<evidence type="ECO:0000313" key="2">
    <source>
        <dbReference type="EMBL" id="MFN0296318.1"/>
    </source>
</evidence>
<evidence type="ECO:0000313" key="4">
    <source>
        <dbReference type="Proteomes" id="UP000243661"/>
    </source>
</evidence>
<reference evidence="3 4" key="1">
    <citation type="submission" date="2016-08" db="EMBL/GenBank/DDBJ databases">
        <authorList>
            <person name="Seilhamer J.J."/>
        </authorList>
    </citation>
    <scope>NUCLEOTIDE SEQUENCE [LARGE SCALE GENOMIC DNA]</scope>
    <source>
        <strain evidence="3 4">ANC 4874</strain>
    </source>
</reference>
<dbReference type="Gene3D" id="3.90.70.10">
    <property type="entry name" value="Cysteine proteinases"/>
    <property type="match status" value="1"/>
</dbReference>
<keyword evidence="5" id="KW-1185">Reference proteome</keyword>
<organism evidence="3 4">
    <name type="scientific">Acinetobacter albensis</name>
    <dbReference type="NCBI Taxonomy" id="1673609"/>
    <lineage>
        <taxon>Bacteria</taxon>
        <taxon>Pseudomonadati</taxon>
        <taxon>Pseudomonadota</taxon>
        <taxon>Gammaproteobacteria</taxon>
        <taxon>Moraxellales</taxon>
        <taxon>Moraxellaceae</taxon>
        <taxon>Acinetobacter</taxon>
    </lineage>
</organism>
<dbReference type="GO" id="GO:0005524">
    <property type="term" value="F:ATP binding"/>
    <property type="evidence" value="ECO:0007669"/>
    <property type="project" value="InterPro"/>
</dbReference>
<dbReference type="GO" id="GO:0008233">
    <property type="term" value="F:peptidase activity"/>
    <property type="evidence" value="ECO:0007669"/>
    <property type="project" value="InterPro"/>
</dbReference>
<evidence type="ECO:0000259" key="1">
    <source>
        <dbReference type="PROSITE" id="PS50990"/>
    </source>
</evidence>
<protein>
    <submittedName>
        <fullName evidence="2">C39 family peptidase</fullName>
    </submittedName>
</protein>
<dbReference type="InterPro" id="IPR005074">
    <property type="entry name" value="Peptidase_C39"/>
</dbReference>
<dbReference type="PROSITE" id="PS50990">
    <property type="entry name" value="PEPTIDASE_C39"/>
    <property type="match status" value="1"/>
</dbReference>
<dbReference type="RefSeq" id="WP_053578669.1">
    <property type="nucleotide sequence ID" value="NZ_FMBK01000015.1"/>
</dbReference>
<dbReference type="Proteomes" id="UP000243661">
    <property type="component" value="Unassembled WGS sequence"/>
</dbReference>
<dbReference type="EMBL" id="FMBK01000015">
    <property type="protein sequence ID" value="SCC73066.1"/>
    <property type="molecule type" value="Genomic_DNA"/>
</dbReference>
<dbReference type="Proteomes" id="UP001632339">
    <property type="component" value="Unassembled WGS sequence"/>
</dbReference>
<reference evidence="2 5" key="2">
    <citation type="submission" date="2024-12" db="EMBL/GenBank/DDBJ databases">
        <title>C001-4G Acinetobacter sp. assembled genome.</title>
        <authorList>
            <person name="D'Arcy K."/>
            <person name="Kingdon A.D.H."/>
            <person name="Breen A."/>
            <person name="Mckeown C."/>
            <person name="Allman E."/>
            <person name="Sharma P."/>
            <person name="Mcleman A."/>
            <person name="Roberts A.P."/>
        </authorList>
    </citation>
    <scope>NUCLEOTIDE SEQUENCE [LARGE SCALE GENOMIC DNA]</scope>
    <source>
        <strain evidence="2 5">C1-4G</strain>
    </source>
</reference>
<name>A0A1C4GY48_9GAMM</name>
<accession>A0A1C4GY48</accession>
<dbReference type="AlphaFoldDB" id="A0A1C4GY48"/>
<gene>
    <name evidence="2" type="ORF">ACKVE0_02010</name>
    <name evidence="3" type="ORF">GA0116959_11510</name>
</gene>
<evidence type="ECO:0000313" key="5">
    <source>
        <dbReference type="Proteomes" id="UP001632339"/>
    </source>
</evidence>
<dbReference type="EMBL" id="JBJXCW010000002">
    <property type="protein sequence ID" value="MFN0296318.1"/>
    <property type="molecule type" value="Genomic_DNA"/>
</dbReference>
<proteinExistence type="predicted"/>
<dbReference type="Pfam" id="PF03412">
    <property type="entry name" value="Peptidase_C39"/>
    <property type="match status" value="1"/>
</dbReference>
<evidence type="ECO:0000313" key="3">
    <source>
        <dbReference type="EMBL" id="SCC73066.1"/>
    </source>
</evidence>
<sequence length="277" mass="31632">MLEIALGSALMYYFATEAFDIKKKPAEAVYYTEMLDSRQNSFNRMHREPVLIKPALVDQFRGIVRQAYDYSCGSAALTTLLNGYVGTQLSEQQTMNGLLKFGETEKIIQRRSFSLLDMKRFVGALGLESGGFKGEFSDLVKQAQPAIVPISYAGFKHFVVFKAYKNGRVYVADPALGNISFDEQRFKEIWENNTLFLINVAPEQRKSLLALQDADLRHVEDATVNRYAFVDMQYPQFYSEKIADKASTIRLDKNLNEDSANFGDPTYNFLRLYYKSK</sequence>
<feature type="domain" description="Peptidase C39" evidence="1">
    <location>
        <begin position="66"/>
        <end position="197"/>
    </location>
</feature>
<dbReference type="CDD" id="cd02423">
    <property type="entry name" value="Peptidase_C39G"/>
    <property type="match status" value="1"/>
</dbReference>
<dbReference type="GO" id="GO:0016020">
    <property type="term" value="C:membrane"/>
    <property type="evidence" value="ECO:0007669"/>
    <property type="project" value="InterPro"/>
</dbReference>
<dbReference type="OrthoDB" id="13401at2"/>
<dbReference type="GO" id="GO:0006508">
    <property type="term" value="P:proteolysis"/>
    <property type="evidence" value="ECO:0007669"/>
    <property type="project" value="InterPro"/>
</dbReference>